<proteinExistence type="predicted"/>
<protein>
    <submittedName>
        <fullName evidence="2">Uncharacterized protein</fullName>
    </submittedName>
</protein>
<reference evidence="2" key="1">
    <citation type="submission" date="2017-05" db="EMBL/GenBank/DDBJ databases">
        <title>Complete and WGS of Bordetella genogroups.</title>
        <authorList>
            <person name="Spilker T."/>
            <person name="Lipuma J."/>
        </authorList>
    </citation>
    <scope>NUCLEOTIDE SEQUENCE</scope>
    <source>
        <strain evidence="2">AU21707</strain>
    </source>
</reference>
<gene>
    <name evidence="2" type="ORF">CAL26_09940</name>
</gene>
<organism evidence="2 3">
    <name type="scientific">Bordetella genomosp. 9</name>
    <dbReference type="NCBI Taxonomy" id="1416803"/>
    <lineage>
        <taxon>Bacteria</taxon>
        <taxon>Pseudomonadati</taxon>
        <taxon>Pseudomonadota</taxon>
        <taxon>Betaproteobacteria</taxon>
        <taxon>Burkholderiales</taxon>
        <taxon>Alcaligenaceae</taxon>
        <taxon>Bordetella</taxon>
    </lineage>
</organism>
<feature type="compositionally biased region" description="Low complexity" evidence="1">
    <location>
        <begin position="62"/>
        <end position="74"/>
    </location>
</feature>
<dbReference type="AlphaFoldDB" id="A0A261RFN5"/>
<name>A0A261RFN5_9BORD</name>
<evidence type="ECO:0000313" key="3">
    <source>
        <dbReference type="Proteomes" id="UP000216857"/>
    </source>
</evidence>
<dbReference type="Proteomes" id="UP000216857">
    <property type="component" value="Unassembled WGS sequence"/>
</dbReference>
<keyword evidence="3" id="KW-1185">Reference proteome</keyword>
<evidence type="ECO:0000313" key="2">
    <source>
        <dbReference type="EMBL" id="OZI23741.1"/>
    </source>
</evidence>
<feature type="compositionally biased region" description="Polar residues" evidence="1">
    <location>
        <begin position="52"/>
        <end position="61"/>
    </location>
</feature>
<evidence type="ECO:0000256" key="1">
    <source>
        <dbReference type="SAM" id="MobiDB-lite"/>
    </source>
</evidence>
<sequence length="90" mass="9026">MCGVNLGDTLSNAIDPGHLFTKDSSQPATPAPTAPTPPPQKSKAPTAAQFRDANSATENTQGGTPSTLLTGPTGVDPNALQLGKNTLLGS</sequence>
<feature type="region of interest" description="Disordered" evidence="1">
    <location>
        <begin position="1"/>
        <end position="90"/>
    </location>
</feature>
<dbReference type="EMBL" id="NEVJ01000002">
    <property type="protein sequence ID" value="OZI23741.1"/>
    <property type="molecule type" value="Genomic_DNA"/>
</dbReference>
<accession>A0A261RFN5</accession>
<dbReference type="RefSeq" id="WP_094846702.1">
    <property type="nucleotide sequence ID" value="NZ_NEVJ01000002.1"/>
</dbReference>
<comment type="caution">
    <text evidence="2">The sequence shown here is derived from an EMBL/GenBank/DDBJ whole genome shotgun (WGS) entry which is preliminary data.</text>
</comment>
<feature type="compositionally biased region" description="Pro residues" evidence="1">
    <location>
        <begin position="29"/>
        <end position="40"/>
    </location>
</feature>